<gene>
    <name evidence="2" type="ORF">PR048_024919</name>
</gene>
<dbReference type="PANTHER" id="PTHR10773:SF19">
    <property type="match status" value="1"/>
</dbReference>
<comment type="caution">
    <text evidence="2">The sequence shown here is derived from an EMBL/GenBank/DDBJ whole genome shotgun (WGS) entry which is preliminary data.</text>
</comment>
<dbReference type="EMBL" id="JARBHB010000010">
    <property type="protein sequence ID" value="KAJ8874078.1"/>
    <property type="molecule type" value="Genomic_DNA"/>
</dbReference>
<organism evidence="2 3">
    <name type="scientific">Dryococelus australis</name>
    <dbReference type="NCBI Taxonomy" id="614101"/>
    <lineage>
        <taxon>Eukaryota</taxon>
        <taxon>Metazoa</taxon>
        <taxon>Ecdysozoa</taxon>
        <taxon>Arthropoda</taxon>
        <taxon>Hexapoda</taxon>
        <taxon>Insecta</taxon>
        <taxon>Pterygota</taxon>
        <taxon>Neoptera</taxon>
        <taxon>Polyneoptera</taxon>
        <taxon>Phasmatodea</taxon>
        <taxon>Verophasmatodea</taxon>
        <taxon>Anareolatae</taxon>
        <taxon>Phasmatidae</taxon>
        <taxon>Eurycanthinae</taxon>
        <taxon>Dryococelus</taxon>
    </lineage>
</organism>
<evidence type="ECO:0000313" key="3">
    <source>
        <dbReference type="Proteomes" id="UP001159363"/>
    </source>
</evidence>
<reference evidence="2 3" key="1">
    <citation type="submission" date="2023-02" db="EMBL/GenBank/DDBJ databases">
        <title>LHISI_Scaffold_Assembly.</title>
        <authorList>
            <person name="Stuart O.P."/>
            <person name="Cleave R."/>
            <person name="Magrath M.J.L."/>
            <person name="Mikheyev A.S."/>
        </authorList>
    </citation>
    <scope>NUCLEOTIDE SEQUENCE [LARGE SCALE GENOMIC DNA]</scope>
    <source>
        <strain evidence="2">Daus_M_001</strain>
        <tissue evidence="2">Leg muscle</tissue>
    </source>
</reference>
<feature type="compositionally biased region" description="Basic and acidic residues" evidence="1">
    <location>
        <begin position="52"/>
        <end position="68"/>
    </location>
</feature>
<feature type="region of interest" description="Disordered" evidence="1">
    <location>
        <begin position="1"/>
        <end position="20"/>
    </location>
</feature>
<name>A0ABQ9GPY8_9NEOP</name>
<dbReference type="Proteomes" id="UP001159363">
    <property type="component" value="Chromosome 9"/>
</dbReference>
<protein>
    <submittedName>
        <fullName evidence="2">Uncharacterized protein</fullName>
    </submittedName>
</protein>
<accession>A0ABQ9GPY8</accession>
<proteinExistence type="predicted"/>
<evidence type="ECO:0000256" key="1">
    <source>
        <dbReference type="SAM" id="MobiDB-lite"/>
    </source>
</evidence>
<keyword evidence="3" id="KW-1185">Reference proteome</keyword>
<feature type="region of interest" description="Disordered" evidence="1">
    <location>
        <begin position="28"/>
        <end position="68"/>
    </location>
</feature>
<sequence>MDSEGNSNWPKTKKRKERKEHIVKKLKVAGKEHINHGGKHADPRTTGPDCSDIARRRPRKPDEQKRKDHSAAFVYRVRINGKDCPVCRRTFISLHGITKGRVCNIQQSLLTSGKLPKDQRGKHDNRHMKQARAGNIVCLSFNYMQNLPLPHLKTNADFYNRKLWHNGFGVHDLGRESVTMFTYHEGDGRKGSNEVTSMLLTYTNNKNEPLDNFVLISDSFCGQNKSQTMDFSLIDKKKRHIESVELPEEWDSIIQEARKKRSPFSVVNMRYRDFVNTKAATDDYIFKSPKLLLKIKSAHMLYITKKDFCLKKPMPAILDLPSLNKTHPPIAPVKKKDLQQLMPFLKLENRRFYEELISGVTKEVTRESPNATMWKFRVMITVVAVMSRKKTV</sequence>
<evidence type="ECO:0000313" key="2">
    <source>
        <dbReference type="EMBL" id="KAJ8874078.1"/>
    </source>
</evidence>
<feature type="compositionally biased region" description="Polar residues" evidence="1">
    <location>
        <begin position="1"/>
        <end position="10"/>
    </location>
</feature>
<feature type="compositionally biased region" description="Basic residues" evidence="1">
    <location>
        <begin position="11"/>
        <end position="20"/>
    </location>
</feature>
<dbReference type="PANTHER" id="PTHR10773">
    <property type="entry name" value="DNA-DIRECTED RNA POLYMERASES I, II, AND III SUBUNIT RPABC2"/>
    <property type="match status" value="1"/>
</dbReference>
<feature type="compositionally biased region" description="Basic and acidic residues" evidence="1">
    <location>
        <begin position="29"/>
        <end position="43"/>
    </location>
</feature>